<dbReference type="AlphaFoldDB" id="A0A4Q1DDS4"/>
<dbReference type="SMART" id="SM00382">
    <property type="entry name" value="AAA"/>
    <property type="match status" value="1"/>
</dbReference>
<dbReference type="InterPro" id="IPR051396">
    <property type="entry name" value="Bact_Antivir_Def_Nuclease"/>
</dbReference>
<dbReference type="SUPFAM" id="SSF52540">
    <property type="entry name" value="P-loop containing nucleoside triphosphate hydrolases"/>
    <property type="match status" value="1"/>
</dbReference>
<dbReference type="Pfam" id="PF13175">
    <property type="entry name" value="AAA_15"/>
    <property type="match status" value="1"/>
</dbReference>
<dbReference type="Gene3D" id="3.40.50.300">
    <property type="entry name" value="P-loop containing nucleotide triphosphate hydrolases"/>
    <property type="match status" value="1"/>
</dbReference>
<proteinExistence type="predicted"/>
<evidence type="ECO:0000313" key="2">
    <source>
        <dbReference type="EMBL" id="RXK87035.1"/>
    </source>
</evidence>
<accession>A0A4Q1DDS4</accession>
<sequence length="623" mass="72380">MEFLYIWINEYHGIKKVGLNISNEYRFHFNELERQLSITNSENFIPSFFADSISSLTAIIGENGSGKTTLLRYIVEYLSDGINNHKDEQSIVVFKRNNKIHYFSHFSITITSPNNSIKLEKINDNNKIRDYATTVFLSNTFNPTSYNSHDYLNGQLGKTKNLSTQYLLYADYQNRTGQDAFNTALTYQQRFSSFAAEELIRIVRLLRWLNYKEAKGHAFPVKPPEYLNISLVFSENEEFKSELEKIARAAEKYFNITRNKKNKFLIQVFLASVYHFINEIKFISGPEIIADTYGKVPSLILEYFENNEYKNHPENSVVPEMHDIFYSILRKDQFSILNDRISQMQAFLELLGGFVHTRSVKVSKANNLISVVLTKANKADLEKLVEEYYKTERIAGYVDFYFSHQSEGESSLSSGEYAMLTVFARLNSMKVESRKPLLILMDEAELALHPQWQKEFVYHFVDFISERFASYQVQIIITAHSPFILSDIPPHCVVLLKRGNHHTVVVDSLESNKETFGANIHELFTDSFFLQDGLMGEFSRRKIQDLIKEIGTRDFISLEEFENRFKKRINIIGEPFIKSKILELVADKSDISVIDQIITQRNEEIELLQQIKKQKGNDKNRTS</sequence>
<protein>
    <submittedName>
        <fullName evidence="2">ATP-binding cassette domain-containing protein</fullName>
    </submittedName>
</protein>
<keyword evidence="2" id="KW-0067">ATP-binding</keyword>
<dbReference type="GO" id="GO:0005524">
    <property type="term" value="F:ATP binding"/>
    <property type="evidence" value="ECO:0007669"/>
    <property type="project" value="UniProtKB-KW"/>
</dbReference>
<dbReference type="PANTHER" id="PTHR43581">
    <property type="entry name" value="ATP/GTP PHOSPHATASE"/>
    <property type="match status" value="1"/>
</dbReference>
<evidence type="ECO:0000259" key="1">
    <source>
        <dbReference type="SMART" id="SM00382"/>
    </source>
</evidence>
<dbReference type="RefSeq" id="WP_129002785.1">
    <property type="nucleotide sequence ID" value="NZ_SDHZ01000001.1"/>
</dbReference>
<evidence type="ECO:0000313" key="3">
    <source>
        <dbReference type="Proteomes" id="UP000290545"/>
    </source>
</evidence>
<name>A0A4Q1DDS4_9BACT</name>
<dbReference type="OrthoDB" id="997844at2"/>
<keyword evidence="3" id="KW-1185">Reference proteome</keyword>
<feature type="domain" description="AAA+ ATPase" evidence="1">
    <location>
        <begin position="53"/>
        <end position="509"/>
    </location>
</feature>
<dbReference type="EMBL" id="SDHZ01000001">
    <property type="protein sequence ID" value="RXK87035.1"/>
    <property type="molecule type" value="Genomic_DNA"/>
</dbReference>
<dbReference type="InterPro" id="IPR041685">
    <property type="entry name" value="AAA_GajA/Old/RecF-like"/>
</dbReference>
<organism evidence="2 3">
    <name type="scientific">Filimonas effusa</name>
    <dbReference type="NCBI Taxonomy" id="2508721"/>
    <lineage>
        <taxon>Bacteria</taxon>
        <taxon>Pseudomonadati</taxon>
        <taxon>Bacteroidota</taxon>
        <taxon>Chitinophagia</taxon>
        <taxon>Chitinophagales</taxon>
        <taxon>Chitinophagaceae</taxon>
        <taxon>Filimonas</taxon>
    </lineage>
</organism>
<dbReference type="PANTHER" id="PTHR43581:SF2">
    <property type="entry name" value="EXCINUCLEASE ATPASE SUBUNIT"/>
    <property type="match status" value="1"/>
</dbReference>
<dbReference type="InterPro" id="IPR003593">
    <property type="entry name" value="AAA+_ATPase"/>
</dbReference>
<keyword evidence="2" id="KW-0547">Nucleotide-binding</keyword>
<dbReference type="InterPro" id="IPR027417">
    <property type="entry name" value="P-loop_NTPase"/>
</dbReference>
<reference evidence="2 3" key="1">
    <citation type="submission" date="2019-01" db="EMBL/GenBank/DDBJ databases">
        <title>Filimonas sp. strain TTM-71.</title>
        <authorList>
            <person name="Chen W.-M."/>
        </authorList>
    </citation>
    <scope>NUCLEOTIDE SEQUENCE [LARGE SCALE GENOMIC DNA]</scope>
    <source>
        <strain evidence="2 3">TTM-71</strain>
    </source>
</reference>
<gene>
    <name evidence="2" type="ORF">ESB13_09695</name>
</gene>
<comment type="caution">
    <text evidence="2">The sequence shown here is derived from an EMBL/GenBank/DDBJ whole genome shotgun (WGS) entry which is preliminary data.</text>
</comment>
<dbReference type="Proteomes" id="UP000290545">
    <property type="component" value="Unassembled WGS sequence"/>
</dbReference>